<protein>
    <submittedName>
        <fullName evidence="1">Uncharacterized protein</fullName>
    </submittedName>
</protein>
<accession>A0A0E9VA56</accession>
<reference evidence="1" key="1">
    <citation type="submission" date="2014-11" db="EMBL/GenBank/DDBJ databases">
        <authorList>
            <person name="Amaro Gonzalez C."/>
        </authorList>
    </citation>
    <scope>NUCLEOTIDE SEQUENCE</scope>
</reference>
<evidence type="ECO:0000313" key="1">
    <source>
        <dbReference type="EMBL" id="JAH74325.1"/>
    </source>
</evidence>
<organism evidence="1">
    <name type="scientific">Anguilla anguilla</name>
    <name type="common">European freshwater eel</name>
    <name type="synonym">Muraena anguilla</name>
    <dbReference type="NCBI Taxonomy" id="7936"/>
    <lineage>
        <taxon>Eukaryota</taxon>
        <taxon>Metazoa</taxon>
        <taxon>Chordata</taxon>
        <taxon>Craniata</taxon>
        <taxon>Vertebrata</taxon>
        <taxon>Euteleostomi</taxon>
        <taxon>Actinopterygii</taxon>
        <taxon>Neopterygii</taxon>
        <taxon>Teleostei</taxon>
        <taxon>Anguilliformes</taxon>
        <taxon>Anguillidae</taxon>
        <taxon>Anguilla</taxon>
    </lineage>
</organism>
<reference evidence="1" key="2">
    <citation type="journal article" date="2015" name="Fish Shellfish Immunol.">
        <title>Early steps in the European eel (Anguilla anguilla)-Vibrio vulnificus interaction in the gills: Role of the RtxA13 toxin.</title>
        <authorList>
            <person name="Callol A."/>
            <person name="Pajuelo D."/>
            <person name="Ebbesson L."/>
            <person name="Teles M."/>
            <person name="MacKenzie S."/>
            <person name="Amaro C."/>
        </authorList>
    </citation>
    <scope>NUCLEOTIDE SEQUENCE</scope>
</reference>
<dbReference type="EMBL" id="GBXM01034252">
    <property type="protein sequence ID" value="JAH74325.1"/>
    <property type="molecule type" value="Transcribed_RNA"/>
</dbReference>
<proteinExistence type="predicted"/>
<sequence length="29" mass="3385">MFHSVVHSVVLSFLSFLLESNKCKLHWVP</sequence>
<name>A0A0E9VA56_ANGAN</name>
<dbReference type="AlphaFoldDB" id="A0A0E9VA56"/>